<evidence type="ECO:0000313" key="2">
    <source>
        <dbReference type="EMBL" id="RCH87661.1"/>
    </source>
</evidence>
<evidence type="ECO:0000313" key="3">
    <source>
        <dbReference type="Proteomes" id="UP000252139"/>
    </source>
</evidence>
<accession>A0A367JD66</accession>
<sequence>MHEISFLFKMPRQTRRSAPAQQTRQAHTMPVRQAPPPAAAPASRPAPAAAAPAPVAQPQHSMTPAAAAPPSIAQAAPQQPGLFAQMATTAAGVAVGSAVGHTLANGVSSIFSGSGSSEPQQAQPAQPQYQPQQYQAPQANACEADAKAFTNCLEANNNDFNACQWYLENLKACQRMAANY</sequence>
<dbReference type="AlphaFoldDB" id="A0A367JD66"/>
<keyword evidence="3" id="KW-1185">Reference proteome</keyword>
<feature type="compositionally biased region" description="Low complexity" evidence="1">
    <location>
        <begin position="40"/>
        <end position="73"/>
    </location>
</feature>
<dbReference type="InterPro" id="IPR009069">
    <property type="entry name" value="Cys_alpha_HP_mot_SF"/>
</dbReference>
<dbReference type="PANTHER" id="PTHR13523:SF2">
    <property type="entry name" value="COILED-COIL-HELIX-COILED-COIL-HELIX DOMAIN CONTAINING 2, ISOFORM A-RELATED"/>
    <property type="match status" value="1"/>
</dbReference>
<dbReference type="GO" id="GO:0007005">
    <property type="term" value="P:mitochondrion organization"/>
    <property type="evidence" value="ECO:0007669"/>
    <property type="project" value="InterPro"/>
</dbReference>
<dbReference type="GO" id="GO:0005634">
    <property type="term" value="C:nucleus"/>
    <property type="evidence" value="ECO:0007669"/>
    <property type="project" value="TreeGrafter"/>
</dbReference>
<feature type="region of interest" description="Disordered" evidence="1">
    <location>
        <begin position="110"/>
        <end position="137"/>
    </location>
</feature>
<evidence type="ECO:0008006" key="4">
    <source>
        <dbReference type="Google" id="ProtNLM"/>
    </source>
</evidence>
<proteinExistence type="predicted"/>
<dbReference type="PANTHER" id="PTHR13523">
    <property type="entry name" value="COILED-COIL-HELIX-COILED-COIL-HELIX DOMAIN CONTAINING 2/NUR77"/>
    <property type="match status" value="1"/>
</dbReference>
<dbReference type="InterPro" id="IPR055304">
    <property type="entry name" value="CHCHD2/10-like"/>
</dbReference>
<dbReference type="Proteomes" id="UP000252139">
    <property type="component" value="Unassembled WGS sequence"/>
</dbReference>
<gene>
    <name evidence="2" type="ORF">CU097_005807</name>
</gene>
<organism evidence="2 3">
    <name type="scientific">Rhizopus azygosporus</name>
    <name type="common">Rhizopus microsporus var. azygosporus</name>
    <dbReference type="NCBI Taxonomy" id="86630"/>
    <lineage>
        <taxon>Eukaryota</taxon>
        <taxon>Fungi</taxon>
        <taxon>Fungi incertae sedis</taxon>
        <taxon>Mucoromycota</taxon>
        <taxon>Mucoromycotina</taxon>
        <taxon>Mucoromycetes</taxon>
        <taxon>Mucorales</taxon>
        <taxon>Mucorineae</taxon>
        <taxon>Rhizopodaceae</taxon>
        <taxon>Rhizopus</taxon>
    </lineage>
</organism>
<comment type="caution">
    <text evidence="2">The sequence shown here is derived from an EMBL/GenBank/DDBJ whole genome shotgun (WGS) entry which is preliminary data.</text>
</comment>
<feature type="region of interest" description="Disordered" evidence="1">
    <location>
        <begin position="1"/>
        <end position="73"/>
    </location>
</feature>
<evidence type="ECO:0000256" key="1">
    <source>
        <dbReference type="SAM" id="MobiDB-lite"/>
    </source>
</evidence>
<name>A0A367JD66_RHIAZ</name>
<dbReference type="OrthoDB" id="1106148at2759"/>
<dbReference type="SUPFAM" id="SSF47072">
    <property type="entry name" value="Cysteine alpha-hairpin motif"/>
    <property type="match status" value="1"/>
</dbReference>
<reference evidence="2 3" key="1">
    <citation type="journal article" date="2018" name="G3 (Bethesda)">
        <title>Phylogenetic and Phylogenomic Definition of Rhizopus Species.</title>
        <authorList>
            <person name="Gryganskyi A.P."/>
            <person name="Golan J."/>
            <person name="Dolatabadi S."/>
            <person name="Mondo S."/>
            <person name="Robb S."/>
            <person name="Idnurm A."/>
            <person name="Muszewska A."/>
            <person name="Steczkiewicz K."/>
            <person name="Masonjones S."/>
            <person name="Liao H.L."/>
            <person name="Gajdeczka M.T."/>
            <person name="Anike F."/>
            <person name="Vuek A."/>
            <person name="Anishchenko I.M."/>
            <person name="Voigt K."/>
            <person name="de Hoog G.S."/>
            <person name="Smith M.E."/>
            <person name="Heitman J."/>
            <person name="Vilgalys R."/>
            <person name="Stajich J.E."/>
        </authorList>
    </citation>
    <scope>NUCLEOTIDE SEQUENCE [LARGE SCALE GENOMIC DNA]</scope>
    <source>
        <strain evidence="2 3">CBS 357.93</strain>
    </source>
</reference>
<dbReference type="STRING" id="86630.A0A367JD66"/>
<protein>
    <recommendedName>
        <fullName evidence="4">CHCH domain-containing protein</fullName>
    </recommendedName>
</protein>
<dbReference type="EMBL" id="PJQL01001612">
    <property type="protein sequence ID" value="RCH87661.1"/>
    <property type="molecule type" value="Genomic_DNA"/>
</dbReference>
<dbReference type="GO" id="GO:0005739">
    <property type="term" value="C:mitochondrion"/>
    <property type="evidence" value="ECO:0007669"/>
    <property type="project" value="TreeGrafter"/>
</dbReference>